<name>A0A3N4ML23_9NEIS</name>
<keyword evidence="2 5" id="KW-0812">Transmembrane</keyword>
<dbReference type="PANTHER" id="PTHR23508">
    <property type="entry name" value="CARBOXYLIC ACID TRANSPORTER PROTEIN HOMOLOG"/>
    <property type="match status" value="1"/>
</dbReference>
<organism evidence="7 8">
    <name type="scientific">Neisseria weixii</name>
    <dbReference type="NCBI Taxonomy" id="1853276"/>
    <lineage>
        <taxon>Bacteria</taxon>
        <taxon>Pseudomonadati</taxon>
        <taxon>Pseudomonadota</taxon>
        <taxon>Betaproteobacteria</taxon>
        <taxon>Neisseriales</taxon>
        <taxon>Neisseriaceae</taxon>
        <taxon>Neisseria</taxon>
    </lineage>
</organism>
<evidence type="ECO:0000256" key="1">
    <source>
        <dbReference type="ARBA" id="ARBA00004141"/>
    </source>
</evidence>
<evidence type="ECO:0000313" key="7">
    <source>
        <dbReference type="EMBL" id="RPD83745.1"/>
    </source>
</evidence>
<dbReference type="InterPro" id="IPR036259">
    <property type="entry name" value="MFS_trans_sf"/>
</dbReference>
<dbReference type="GO" id="GO:0046943">
    <property type="term" value="F:carboxylic acid transmembrane transporter activity"/>
    <property type="evidence" value="ECO:0007669"/>
    <property type="project" value="TreeGrafter"/>
</dbReference>
<feature type="domain" description="Major facilitator superfamily (MFS) profile" evidence="6">
    <location>
        <begin position="25"/>
        <end position="443"/>
    </location>
</feature>
<dbReference type="KEGG" id="nwx:CGZ65_09125"/>
<dbReference type="EMBL" id="RPFL01000046">
    <property type="protein sequence ID" value="RPD83745.1"/>
    <property type="molecule type" value="Genomic_DNA"/>
</dbReference>
<feature type="transmembrane region" description="Helical" evidence="5">
    <location>
        <begin position="116"/>
        <end position="136"/>
    </location>
</feature>
<evidence type="ECO:0000256" key="3">
    <source>
        <dbReference type="ARBA" id="ARBA00022989"/>
    </source>
</evidence>
<feature type="transmembrane region" description="Helical" evidence="5">
    <location>
        <begin position="179"/>
        <end position="199"/>
    </location>
</feature>
<reference evidence="7 8" key="1">
    <citation type="submission" date="2018-11" db="EMBL/GenBank/DDBJ databases">
        <title>Neisseria weixii sp. nov. isolated from the rectal contents of plateau pika (Ochotona cruzoniae).</title>
        <authorList>
            <person name="Zhang G."/>
        </authorList>
    </citation>
    <scope>NUCLEOTIDE SEQUENCE [LARGE SCALE GENOMIC DNA]</scope>
    <source>
        <strain evidence="7 8">10009</strain>
    </source>
</reference>
<dbReference type="AlphaFoldDB" id="A0A3N4ML23"/>
<dbReference type="InterPro" id="IPR020846">
    <property type="entry name" value="MFS_dom"/>
</dbReference>
<dbReference type="Pfam" id="PF07690">
    <property type="entry name" value="MFS_1"/>
    <property type="match status" value="2"/>
</dbReference>
<keyword evidence="3 5" id="KW-1133">Transmembrane helix</keyword>
<evidence type="ECO:0000259" key="6">
    <source>
        <dbReference type="PROSITE" id="PS50850"/>
    </source>
</evidence>
<feature type="transmembrane region" description="Helical" evidence="5">
    <location>
        <begin position="61"/>
        <end position="79"/>
    </location>
</feature>
<evidence type="ECO:0000313" key="8">
    <source>
        <dbReference type="Proteomes" id="UP000272412"/>
    </source>
</evidence>
<dbReference type="PANTHER" id="PTHR23508:SF10">
    <property type="entry name" value="CARBOXYLIC ACID TRANSPORTER PROTEIN HOMOLOG"/>
    <property type="match status" value="1"/>
</dbReference>
<protein>
    <submittedName>
        <fullName evidence="7">MFS transporter</fullName>
    </submittedName>
</protein>
<dbReference type="PROSITE" id="PS50850">
    <property type="entry name" value="MFS"/>
    <property type="match status" value="1"/>
</dbReference>
<comment type="caution">
    <text evidence="7">The sequence shown here is derived from an EMBL/GenBank/DDBJ whole genome shotgun (WGS) entry which is preliminary data.</text>
</comment>
<evidence type="ECO:0000256" key="5">
    <source>
        <dbReference type="SAM" id="Phobius"/>
    </source>
</evidence>
<dbReference type="CDD" id="cd17365">
    <property type="entry name" value="MFS_PcaK_like"/>
    <property type="match status" value="1"/>
</dbReference>
<proteinExistence type="predicted"/>
<evidence type="ECO:0000256" key="4">
    <source>
        <dbReference type="ARBA" id="ARBA00023136"/>
    </source>
</evidence>
<feature type="transmembrane region" description="Helical" evidence="5">
    <location>
        <begin position="91"/>
        <end position="110"/>
    </location>
</feature>
<feature type="transmembrane region" description="Helical" evidence="5">
    <location>
        <begin position="294"/>
        <end position="317"/>
    </location>
</feature>
<dbReference type="InterPro" id="IPR011701">
    <property type="entry name" value="MFS"/>
</dbReference>
<sequence>MSQNHEINVRELLDSRGVSTYQKLVIFLCFLIVVMDGFDVVIMGFVGPSLKEAWNLSNNDLAPVLSAALFGLTFGALAAGPLGDRFGRRKVLIVSVFIFGLFTLLVAFATQIWHMIVFRFIAGFAMGGIMPMVATLAKEYSPEHRSSLLVTIVFAGFTVGAAGGGFLAAWMIPQWGWPSVFWFGGVVPMLLSLFMIFKLPESLAYMVHKGADRQAIRKIVEQCAPGSTTEQSTFFVPQPQTVQSNENPIKTVLNQHYTKGTLLLWVIYFSHLFLVYLLGSWMPTMIKESGMTAAQASIISAMFQLGGPLGSIMLGWFMDRFEPHRVLALSYISGAVVLVFMSSLGAEYLLLCITSFYIGAAFNGGGTGMNALSSNFFPLSARATGNSWMHGIGRTGAIISAFAGAWMLNAGWNFSTVAMALTIPALLIAVSLAIKYLLYRNQPGAEV</sequence>
<feature type="transmembrane region" description="Helical" evidence="5">
    <location>
        <begin position="414"/>
        <end position="438"/>
    </location>
</feature>
<keyword evidence="4 5" id="KW-0472">Membrane</keyword>
<gene>
    <name evidence="7" type="ORF">EGK74_11910</name>
</gene>
<dbReference type="Gene3D" id="1.20.1250.20">
    <property type="entry name" value="MFS general substrate transporter like domains"/>
    <property type="match status" value="1"/>
</dbReference>
<comment type="subcellular location">
    <subcellularLocation>
        <location evidence="1">Membrane</location>
        <topology evidence="1">Multi-pass membrane protein</topology>
    </subcellularLocation>
</comment>
<dbReference type="Proteomes" id="UP000272412">
    <property type="component" value="Unassembled WGS sequence"/>
</dbReference>
<dbReference type="SUPFAM" id="SSF103473">
    <property type="entry name" value="MFS general substrate transporter"/>
    <property type="match status" value="1"/>
</dbReference>
<evidence type="ECO:0000256" key="2">
    <source>
        <dbReference type="ARBA" id="ARBA00022692"/>
    </source>
</evidence>
<feature type="transmembrane region" description="Helical" evidence="5">
    <location>
        <begin position="148"/>
        <end position="173"/>
    </location>
</feature>
<dbReference type="RefSeq" id="WP_096295600.1">
    <property type="nucleotide sequence ID" value="NZ_CP023429.1"/>
</dbReference>
<feature type="transmembrane region" description="Helical" evidence="5">
    <location>
        <begin position="391"/>
        <end position="408"/>
    </location>
</feature>
<dbReference type="GO" id="GO:0005886">
    <property type="term" value="C:plasma membrane"/>
    <property type="evidence" value="ECO:0007669"/>
    <property type="project" value="TreeGrafter"/>
</dbReference>
<feature type="transmembrane region" description="Helical" evidence="5">
    <location>
        <begin position="356"/>
        <end position="379"/>
    </location>
</feature>
<feature type="transmembrane region" description="Helical" evidence="5">
    <location>
        <begin position="329"/>
        <end position="350"/>
    </location>
</feature>
<keyword evidence="8" id="KW-1185">Reference proteome</keyword>
<accession>A0A3N4ML23</accession>
<feature type="transmembrane region" description="Helical" evidence="5">
    <location>
        <begin position="262"/>
        <end position="282"/>
    </location>
</feature>
<feature type="transmembrane region" description="Helical" evidence="5">
    <location>
        <begin position="24"/>
        <end position="46"/>
    </location>
</feature>
<dbReference type="OrthoDB" id="7066727at2"/>